<dbReference type="GO" id="GO:0000977">
    <property type="term" value="F:RNA polymerase II transcription regulatory region sequence-specific DNA binding"/>
    <property type="evidence" value="ECO:0007669"/>
    <property type="project" value="TreeGrafter"/>
</dbReference>
<feature type="region of interest" description="Disordered" evidence="7">
    <location>
        <begin position="155"/>
        <end position="204"/>
    </location>
</feature>
<dbReference type="PROSITE" id="PS50071">
    <property type="entry name" value="HOMEOBOX_2"/>
    <property type="match status" value="1"/>
</dbReference>
<dbReference type="GO" id="GO:0005634">
    <property type="term" value="C:nucleus"/>
    <property type="evidence" value="ECO:0007669"/>
    <property type="project" value="UniProtKB-SubCell"/>
</dbReference>
<comment type="subcellular location">
    <subcellularLocation>
        <location evidence="1 5 6">Nucleus</location>
    </subcellularLocation>
</comment>
<dbReference type="InterPro" id="IPR050453">
    <property type="entry name" value="LIM_Homeobox_TF"/>
</dbReference>
<evidence type="ECO:0000313" key="9">
    <source>
        <dbReference type="EMBL" id="KAG6013434.1"/>
    </source>
</evidence>
<dbReference type="AlphaFoldDB" id="A0A9P7T0P1"/>
<name>A0A9P7T0P1_9HYPO</name>
<reference evidence="9" key="1">
    <citation type="journal article" date="2020" name="bioRxiv">
        <title>Whole genome comparisons of ergot fungi reveals the divergence and evolution of species within the genus Claviceps are the result of varying mechanisms driving genome evolution and host range expansion.</title>
        <authorList>
            <person name="Wyka S.A."/>
            <person name="Mondo S.J."/>
            <person name="Liu M."/>
            <person name="Dettman J."/>
            <person name="Nalam V."/>
            <person name="Broders K.D."/>
        </authorList>
    </citation>
    <scope>NUCLEOTIDE SEQUENCE</scope>
    <source>
        <strain evidence="9">CCC 602</strain>
    </source>
</reference>
<feature type="compositionally biased region" description="Acidic residues" evidence="7">
    <location>
        <begin position="186"/>
        <end position="199"/>
    </location>
</feature>
<dbReference type="InterPro" id="IPR009057">
    <property type="entry name" value="Homeodomain-like_sf"/>
</dbReference>
<comment type="caution">
    <text evidence="9">The sequence shown here is derived from an EMBL/GenBank/DDBJ whole genome shotgun (WGS) entry which is preliminary data.</text>
</comment>
<keyword evidence="4 5" id="KW-0539">Nucleus</keyword>
<dbReference type="Pfam" id="PF00046">
    <property type="entry name" value="Homeodomain"/>
    <property type="match status" value="1"/>
</dbReference>
<dbReference type="EMBL" id="SRPW01000590">
    <property type="protein sequence ID" value="KAG6013434.1"/>
    <property type="molecule type" value="Genomic_DNA"/>
</dbReference>
<organism evidence="9 10">
    <name type="scientific">Claviceps pusilla</name>
    <dbReference type="NCBI Taxonomy" id="123648"/>
    <lineage>
        <taxon>Eukaryota</taxon>
        <taxon>Fungi</taxon>
        <taxon>Dikarya</taxon>
        <taxon>Ascomycota</taxon>
        <taxon>Pezizomycotina</taxon>
        <taxon>Sordariomycetes</taxon>
        <taxon>Hypocreomycetidae</taxon>
        <taxon>Hypocreales</taxon>
        <taxon>Clavicipitaceae</taxon>
        <taxon>Claviceps</taxon>
    </lineage>
</organism>
<dbReference type="InterPro" id="IPR001356">
    <property type="entry name" value="HD"/>
</dbReference>
<feature type="compositionally biased region" description="Polar residues" evidence="7">
    <location>
        <begin position="430"/>
        <end position="440"/>
    </location>
</feature>
<evidence type="ECO:0000259" key="8">
    <source>
        <dbReference type="PROSITE" id="PS50071"/>
    </source>
</evidence>
<evidence type="ECO:0000256" key="3">
    <source>
        <dbReference type="ARBA" id="ARBA00023155"/>
    </source>
</evidence>
<dbReference type="PANTHER" id="PTHR24208">
    <property type="entry name" value="LIM/HOMEOBOX PROTEIN LHX"/>
    <property type="match status" value="1"/>
</dbReference>
<dbReference type="Proteomes" id="UP000748025">
    <property type="component" value="Unassembled WGS sequence"/>
</dbReference>
<keyword evidence="3 5" id="KW-0371">Homeobox</keyword>
<dbReference type="GO" id="GO:0000981">
    <property type="term" value="F:DNA-binding transcription factor activity, RNA polymerase II-specific"/>
    <property type="evidence" value="ECO:0007669"/>
    <property type="project" value="TreeGrafter"/>
</dbReference>
<feature type="region of interest" description="Disordered" evidence="7">
    <location>
        <begin position="385"/>
        <end position="441"/>
    </location>
</feature>
<evidence type="ECO:0000313" key="10">
    <source>
        <dbReference type="Proteomes" id="UP000748025"/>
    </source>
</evidence>
<dbReference type="CDD" id="cd00086">
    <property type="entry name" value="homeodomain"/>
    <property type="match status" value="1"/>
</dbReference>
<dbReference type="SUPFAM" id="SSF46689">
    <property type="entry name" value="Homeodomain-like"/>
    <property type="match status" value="1"/>
</dbReference>
<evidence type="ECO:0000256" key="5">
    <source>
        <dbReference type="PROSITE-ProRule" id="PRU00108"/>
    </source>
</evidence>
<keyword evidence="10" id="KW-1185">Reference proteome</keyword>
<feature type="region of interest" description="Disordered" evidence="7">
    <location>
        <begin position="69"/>
        <end position="96"/>
    </location>
</feature>
<dbReference type="Gene3D" id="1.10.10.60">
    <property type="entry name" value="Homeodomain-like"/>
    <property type="match status" value="1"/>
</dbReference>
<proteinExistence type="predicted"/>
<feature type="region of interest" description="Disordered" evidence="7">
    <location>
        <begin position="25"/>
        <end position="44"/>
    </location>
</feature>
<feature type="DNA-binding region" description="Homeobox" evidence="5">
    <location>
        <begin position="217"/>
        <end position="277"/>
    </location>
</feature>
<feature type="compositionally biased region" description="Polar residues" evidence="7">
    <location>
        <begin position="410"/>
        <end position="423"/>
    </location>
</feature>
<feature type="region of interest" description="Disordered" evidence="7">
    <location>
        <begin position="127"/>
        <end position="146"/>
    </location>
</feature>
<feature type="domain" description="Homeobox" evidence="8">
    <location>
        <begin position="215"/>
        <end position="276"/>
    </location>
</feature>
<gene>
    <name evidence="9" type="ORF">E4U43_007297</name>
</gene>
<evidence type="ECO:0000256" key="6">
    <source>
        <dbReference type="RuleBase" id="RU000682"/>
    </source>
</evidence>
<evidence type="ECO:0000256" key="4">
    <source>
        <dbReference type="ARBA" id="ARBA00023242"/>
    </source>
</evidence>
<sequence length="633" mass="69210">MLTTRLWDTSYSSYWAFNNYNQLPARPSSPRMSDKQISSPPVKSDCQGQYLYYASAEIESYPMAVTGTKDDAEQSEAGLTSEQGRCPLPSKSFDQDPHQLVAPKLMHCSPTNSQDSSSTFNISSTIAGEHNRNRGPSSGAEQFPFPKLSESSSIYYRSPSRSQLSSAELSETGKDDLNQSSINREVDDEVEDEEGDITEGDLQSHGQIMAQQLAAHRKLKRFRLTHQQTRFLMSEFAKQPHPDAAHRERLAREIPGLSPRQVQVWFQNRRAKIKRLTADDRDRMIRMRAVPDDFDNVQALHSPYGAVRGVTTFISSSNLGPMSSPFGNSVAGSLVMDMRRAPGDSYLSPTGLTPSFGSFELGQSGPMNVSDMASSVSSLYQDRFGASNASSTPPSDVGLRNCGPYWHPGSGNSMDGSAESNKTGLRERQSINGPNWNSRTVPEALHTPLGIYQGGDPALCSSERQAGVPNRQQFRTPVSGGFPSMESRTYSVMGINSDSTMLKEESGQSRAKGPPGTAPGQLMMDFGVSDRYRTAGLVPPNPPAQDRGHALPPLRTNVFSYQTSYSSGPITSPLDTSSGRIFRSPDDKAADYWNSQQLSAPKSPAGECGLIRPIEPSIPDRKVGSEVHHLFEA</sequence>
<protein>
    <recommendedName>
        <fullName evidence="8">Homeobox domain-containing protein</fullName>
    </recommendedName>
</protein>
<keyword evidence="2 5" id="KW-0238">DNA-binding</keyword>
<dbReference type="PANTHER" id="PTHR24208:SF166">
    <property type="entry name" value="LIM HOMEOBOX TRANSCRIPTION FACTOR 1 ALPHA, ISOFORM B"/>
    <property type="match status" value="1"/>
</dbReference>
<evidence type="ECO:0000256" key="7">
    <source>
        <dbReference type="SAM" id="MobiDB-lite"/>
    </source>
</evidence>
<accession>A0A9P7T0P1</accession>
<evidence type="ECO:0000256" key="1">
    <source>
        <dbReference type="ARBA" id="ARBA00004123"/>
    </source>
</evidence>
<dbReference type="SMART" id="SM00389">
    <property type="entry name" value="HOX"/>
    <property type="match status" value="1"/>
</dbReference>
<dbReference type="OrthoDB" id="6159439at2759"/>
<evidence type="ECO:0000256" key="2">
    <source>
        <dbReference type="ARBA" id="ARBA00023125"/>
    </source>
</evidence>